<sequence length="183" mass="19501">MEGSCNVHILFNLLLDCGVQFFSGIFTIPEVACCSGVEMAVKKEVECLCTSPTDRMLLVISLITSIAMRKEMSGESLVYAHDPSLANGNNNGYSEISTGPLPPRVSMEASCNINIVFNLNCVPFFSGTSSISEEAEVECLCASPTDLLTHSGLVIMSSGDDLISSEHVIVLYGTQALFATTCA</sequence>
<dbReference type="CDD" id="cd00010">
    <property type="entry name" value="AAI_LTSS"/>
    <property type="match status" value="1"/>
</dbReference>
<evidence type="ECO:0000313" key="5">
    <source>
        <dbReference type="Proteomes" id="UP001152523"/>
    </source>
</evidence>
<proteinExistence type="predicted"/>
<keyword evidence="5" id="KW-1185">Reference proteome</keyword>
<dbReference type="EMBL" id="CAMAPF010001040">
    <property type="protein sequence ID" value="CAH9142392.1"/>
    <property type="molecule type" value="Genomic_DNA"/>
</dbReference>
<feature type="chain" id="PRO_5044713375" description="Bifunctional inhibitor/plant lipid transfer protein/seed storage helical domain-containing protein" evidence="1">
    <location>
        <begin position="25"/>
        <end position="183"/>
    </location>
</feature>
<evidence type="ECO:0000313" key="4">
    <source>
        <dbReference type="EMBL" id="CAH9142392.1"/>
    </source>
</evidence>
<comment type="caution">
    <text evidence="3">The sequence shown here is derived from an EMBL/GenBank/DDBJ whole genome shotgun (WGS) entry which is preliminary data.</text>
</comment>
<dbReference type="Pfam" id="PF14368">
    <property type="entry name" value="LTP_2"/>
    <property type="match status" value="1"/>
</dbReference>
<reference evidence="3" key="1">
    <citation type="submission" date="2022-07" db="EMBL/GenBank/DDBJ databases">
        <authorList>
            <person name="Macas J."/>
            <person name="Novak P."/>
            <person name="Neumann P."/>
        </authorList>
    </citation>
    <scope>NUCLEOTIDE SEQUENCE</scope>
</reference>
<protein>
    <recommendedName>
        <fullName evidence="2">Bifunctional inhibitor/plant lipid transfer protein/seed storage helical domain-containing protein</fullName>
    </recommendedName>
</protein>
<dbReference type="EMBL" id="CAMAPF010000134">
    <property type="protein sequence ID" value="CAH9106175.1"/>
    <property type="molecule type" value="Genomic_DNA"/>
</dbReference>
<evidence type="ECO:0000256" key="1">
    <source>
        <dbReference type="SAM" id="SignalP"/>
    </source>
</evidence>
<gene>
    <name evidence="3" type="ORF">CEPIT_LOCUS17468</name>
    <name evidence="4" type="ORF">CEPIT_LOCUS39868</name>
</gene>
<feature type="domain" description="Bifunctional inhibitor/plant lipid transfer protein/seed storage helical" evidence="2">
    <location>
        <begin position="5"/>
        <end position="55"/>
    </location>
</feature>
<feature type="signal peptide" evidence="1">
    <location>
        <begin position="1"/>
        <end position="24"/>
    </location>
</feature>
<accession>A0AAV0DU43</accession>
<dbReference type="Proteomes" id="UP001152523">
    <property type="component" value="Unassembled WGS sequence"/>
</dbReference>
<name>A0AAV0DU43_9ASTE</name>
<keyword evidence="1" id="KW-0732">Signal</keyword>
<evidence type="ECO:0000313" key="3">
    <source>
        <dbReference type="EMBL" id="CAH9106175.1"/>
    </source>
</evidence>
<evidence type="ECO:0000259" key="2">
    <source>
        <dbReference type="Pfam" id="PF14368"/>
    </source>
</evidence>
<dbReference type="InterPro" id="IPR016140">
    <property type="entry name" value="Bifunc_inhib/LTP/seed_store"/>
</dbReference>
<dbReference type="AlphaFoldDB" id="A0AAV0DU43"/>
<organism evidence="3 5">
    <name type="scientific">Cuscuta epithymum</name>
    <dbReference type="NCBI Taxonomy" id="186058"/>
    <lineage>
        <taxon>Eukaryota</taxon>
        <taxon>Viridiplantae</taxon>
        <taxon>Streptophyta</taxon>
        <taxon>Embryophyta</taxon>
        <taxon>Tracheophyta</taxon>
        <taxon>Spermatophyta</taxon>
        <taxon>Magnoliopsida</taxon>
        <taxon>eudicotyledons</taxon>
        <taxon>Gunneridae</taxon>
        <taxon>Pentapetalae</taxon>
        <taxon>asterids</taxon>
        <taxon>lamiids</taxon>
        <taxon>Solanales</taxon>
        <taxon>Convolvulaceae</taxon>
        <taxon>Cuscuteae</taxon>
        <taxon>Cuscuta</taxon>
        <taxon>Cuscuta subgen. Cuscuta</taxon>
    </lineage>
</organism>